<feature type="compositionally biased region" description="Gly residues" evidence="1">
    <location>
        <begin position="149"/>
        <end position="163"/>
    </location>
</feature>
<dbReference type="Proteomes" id="UP000800040">
    <property type="component" value="Unassembled WGS sequence"/>
</dbReference>
<organism evidence="2 3">
    <name type="scientific">Decorospora gaudefroyi</name>
    <dbReference type="NCBI Taxonomy" id="184978"/>
    <lineage>
        <taxon>Eukaryota</taxon>
        <taxon>Fungi</taxon>
        <taxon>Dikarya</taxon>
        <taxon>Ascomycota</taxon>
        <taxon>Pezizomycotina</taxon>
        <taxon>Dothideomycetes</taxon>
        <taxon>Pleosporomycetidae</taxon>
        <taxon>Pleosporales</taxon>
        <taxon>Pleosporineae</taxon>
        <taxon>Pleosporaceae</taxon>
        <taxon>Decorospora</taxon>
    </lineage>
</organism>
<accession>A0A6A5K0K8</accession>
<feature type="compositionally biased region" description="Acidic residues" evidence="1">
    <location>
        <begin position="177"/>
        <end position="190"/>
    </location>
</feature>
<keyword evidence="3" id="KW-1185">Reference proteome</keyword>
<feature type="region of interest" description="Disordered" evidence="1">
    <location>
        <begin position="146"/>
        <end position="200"/>
    </location>
</feature>
<proteinExistence type="predicted"/>
<gene>
    <name evidence="2" type="ORF">BDW02DRAFT_292709</name>
</gene>
<name>A0A6A5K0K8_9PLEO</name>
<dbReference type="AlphaFoldDB" id="A0A6A5K0K8"/>
<evidence type="ECO:0000313" key="2">
    <source>
        <dbReference type="EMBL" id="KAF1828077.1"/>
    </source>
</evidence>
<dbReference type="EMBL" id="ML975696">
    <property type="protein sequence ID" value="KAF1828077.1"/>
    <property type="molecule type" value="Genomic_DNA"/>
</dbReference>
<reference evidence="2" key="1">
    <citation type="submission" date="2020-01" db="EMBL/GenBank/DDBJ databases">
        <authorList>
            <consortium name="DOE Joint Genome Institute"/>
            <person name="Haridas S."/>
            <person name="Albert R."/>
            <person name="Binder M."/>
            <person name="Bloem J."/>
            <person name="Labutti K."/>
            <person name="Salamov A."/>
            <person name="Andreopoulos B."/>
            <person name="Baker S.E."/>
            <person name="Barry K."/>
            <person name="Bills G."/>
            <person name="Bluhm B.H."/>
            <person name="Cannon C."/>
            <person name="Castanera R."/>
            <person name="Culley D.E."/>
            <person name="Daum C."/>
            <person name="Ezra D."/>
            <person name="Gonzalez J.B."/>
            <person name="Henrissat B."/>
            <person name="Kuo A."/>
            <person name="Liang C."/>
            <person name="Lipzen A."/>
            <person name="Lutzoni F."/>
            <person name="Magnuson J."/>
            <person name="Mondo S."/>
            <person name="Nolan M."/>
            <person name="Ohm R."/>
            <person name="Pangilinan J."/>
            <person name="Park H.-J."/>
            <person name="Ramirez L."/>
            <person name="Alfaro M."/>
            <person name="Sun H."/>
            <person name="Tritt A."/>
            <person name="Yoshinaga Y."/>
            <person name="Zwiers L.-H."/>
            <person name="Turgeon B.G."/>
            <person name="Goodwin S.B."/>
            <person name="Spatafora J.W."/>
            <person name="Crous P.W."/>
            <person name="Grigoriev I.V."/>
        </authorList>
    </citation>
    <scope>NUCLEOTIDE SEQUENCE</scope>
    <source>
        <strain evidence="2">P77</strain>
    </source>
</reference>
<evidence type="ECO:0000313" key="3">
    <source>
        <dbReference type="Proteomes" id="UP000800040"/>
    </source>
</evidence>
<evidence type="ECO:0000256" key="1">
    <source>
        <dbReference type="SAM" id="MobiDB-lite"/>
    </source>
</evidence>
<protein>
    <submittedName>
        <fullName evidence="2">Uncharacterized protein</fullName>
    </submittedName>
</protein>
<sequence length="221" mass="23335">MPVRCPVGALVEAHRVMCLRTVKAMARGHVVEYGFASRGSKKCAYCIAQKGACTPIPVYVSEEFGILLDVLEAYQALPNDDDSQAAGLAAVQRAARSLSLCVQVTRAQEKDLGVSELLTASHHLLGQVLEQVSALNNRVASLETQVERGGLGGGRDRGGGSGEGQKKGKGKGKMVAVEEDSELSESEEDGEKGGGRGGDRMWVARGGGWLLSYCNNFSPAN</sequence>
<dbReference type="OrthoDB" id="3795508at2759"/>